<protein>
    <submittedName>
        <fullName evidence="2">Uncharacterized protein</fullName>
    </submittedName>
</protein>
<sequence length="109" mass="12356">MAPSREVMNSSELNALATVFPICCNDSYKKYIEGKRQKLNLTQLTKVRDELEACVLQTFTGVNEKCDEISRDVLECLSSNQKSWEKCSHLRAQLEVCVVKNKLGELSKV</sequence>
<evidence type="ECO:0000313" key="1">
    <source>
        <dbReference type="EMBL" id="CAD9666600.1"/>
    </source>
</evidence>
<organism evidence="2">
    <name type="scientific">Eucampia antarctica</name>
    <dbReference type="NCBI Taxonomy" id="49252"/>
    <lineage>
        <taxon>Eukaryota</taxon>
        <taxon>Sar</taxon>
        <taxon>Stramenopiles</taxon>
        <taxon>Ochrophyta</taxon>
        <taxon>Bacillariophyta</taxon>
        <taxon>Mediophyceae</taxon>
        <taxon>Biddulphiophycidae</taxon>
        <taxon>Hemiaulales</taxon>
        <taxon>Hemiaulaceae</taxon>
        <taxon>Eucampia</taxon>
    </lineage>
</organism>
<name>A0A6U0R8M6_9STRA</name>
<accession>A0A6U0R8M6</accession>
<proteinExistence type="predicted"/>
<dbReference type="EMBL" id="HBHI01011195">
    <property type="protein sequence ID" value="CAD9666600.1"/>
    <property type="molecule type" value="Transcribed_RNA"/>
</dbReference>
<reference evidence="2" key="1">
    <citation type="submission" date="2021-01" db="EMBL/GenBank/DDBJ databases">
        <authorList>
            <person name="Corre E."/>
            <person name="Pelletier E."/>
            <person name="Niang G."/>
            <person name="Scheremetjew M."/>
            <person name="Finn R."/>
            <person name="Kale V."/>
            <person name="Holt S."/>
            <person name="Cochrane G."/>
            <person name="Meng A."/>
            <person name="Brown T."/>
            <person name="Cohen L."/>
        </authorList>
    </citation>
    <scope>NUCLEOTIDE SEQUENCE</scope>
    <source>
        <strain evidence="2">CCMP1452</strain>
    </source>
</reference>
<dbReference type="EMBL" id="HBHI01011196">
    <property type="protein sequence ID" value="CAD9666604.1"/>
    <property type="molecule type" value="Transcribed_RNA"/>
</dbReference>
<gene>
    <name evidence="1" type="ORF">EANT1437_LOCUS5739</name>
    <name evidence="2" type="ORF">EANT1437_LOCUS5740</name>
</gene>
<dbReference type="AlphaFoldDB" id="A0A6U0R8M6"/>
<evidence type="ECO:0000313" key="2">
    <source>
        <dbReference type="EMBL" id="CAD9666604.1"/>
    </source>
</evidence>